<keyword evidence="4" id="KW-0175">Coiled coil</keyword>
<dbReference type="InterPro" id="IPR016007">
    <property type="entry name" value="Alpha_rhamnosid"/>
</dbReference>
<feature type="transmembrane region" description="Helical" evidence="5">
    <location>
        <begin position="1858"/>
        <end position="1877"/>
    </location>
</feature>
<dbReference type="Pfam" id="PF07554">
    <property type="entry name" value="FIVAR"/>
    <property type="match status" value="4"/>
</dbReference>
<dbReference type="InterPro" id="IPR035398">
    <property type="entry name" value="Bac_rhamnosid_C"/>
</dbReference>
<dbReference type="PANTHER" id="PTHR33307:SF6">
    <property type="entry name" value="ALPHA-RHAMNOSIDASE (EUROFUNG)-RELATED"/>
    <property type="match status" value="1"/>
</dbReference>
<keyword evidence="3 11" id="KW-0378">Hydrolase</keyword>
<organism evidence="11 12">
    <name type="scientific">Clostridium facile</name>
    <dbReference type="NCBI Taxonomy" id="2763035"/>
    <lineage>
        <taxon>Bacteria</taxon>
        <taxon>Bacillati</taxon>
        <taxon>Bacillota</taxon>
        <taxon>Clostridia</taxon>
        <taxon>Eubacteriales</taxon>
        <taxon>Clostridiaceae</taxon>
        <taxon>Clostridium</taxon>
    </lineage>
</organism>
<evidence type="ECO:0000313" key="11">
    <source>
        <dbReference type="EMBL" id="MBC5786477.1"/>
    </source>
</evidence>
<comment type="catalytic activity">
    <reaction evidence="1">
        <text>Hydrolysis of terminal non-reducing alpha-L-rhamnose residues in alpha-L-rhamnosides.</text>
        <dbReference type="EC" id="3.2.1.40"/>
    </reaction>
</comment>
<dbReference type="Gene3D" id="2.60.420.10">
    <property type="entry name" value="Maltose phosphorylase, domain 3"/>
    <property type="match status" value="1"/>
</dbReference>
<evidence type="ECO:0000259" key="9">
    <source>
        <dbReference type="Pfam" id="PF17389"/>
    </source>
</evidence>
<keyword evidence="12" id="KW-1185">Reference proteome</keyword>
<dbReference type="Pfam" id="PF05592">
    <property type="entry name" value="Bac_rhamnosid"/>
    <property type="match status" value="1"/>
</dbReference>
<dbReference type="InterPro" id="IPR035396">
    <property type="entry name" value="Bac_rhamnosid6H"/>
</dbReference>
<evidence type="ECO:0000256" key="1">
    <source>
        <dbReference type="ARBA" id="ARBA00001445"/>
    </source>
</evidence>
<accession>A0ABR7INL5</accession>
<dbReference type="Pfam" id="PF17390">
    <property type="entry name" value="Bac_rhamnosid_C"/>
    <property type="match status" value="1"/>
</dbReference>
<dbReference type="Pfam" id="PF25788">
    <property type="entry name" value="Ig_Rha78A_N"/>
    <property type="match status" value="1"/>
</dbReference>
<dbReference type="SUPFAM" id="SSF48208">
    <property type="entry name" value="Six-hairpin glycosidases"/>
    <property type="match status" value="1"/>
</dbReference>
<sequence>MKKFNRSIAAILAVCMLFTMAFTVSATDQTLYTMEILDLTVNNRTNPQGLDDDTPSFGWRMDSNLVGQKQTAYHVIVTEKFSGETMWDSGKVEGNVSQYIEYAGKELSPESDYNWNVTVYDSNGKAYLSDTATFTTGLMADRLIPEEQPSIQDLTSYTIDTDFVIHSGCMGLLFGVQDSNNFYMWQINAGDLSINPHQWSNGGINTNFPHPSIKDALGVDSILETPLHLTMKMEEGTVTSWINDVQIGEPLSIGQVKLGRIGFRQAVNESADIDQITVKDQDGQVAFEEDFSDQTSNPFDGGTVENGQLKMNSTNLVFQKDTELENTTFTIDFDGQVVNTALGPLIGGQDNSNFYMWQINAAERVFKPHQWSGGNITTLKQVSLDPVFGEGQPIEGVPFHMTIQANNGEVKTYLNKIGEQPQLIDTIQLSPFSVGKFGFRQMKDHVSNEVGLIDNLKIVGEDGSILLEDDFSSPYNTTFPSGSITEDGWFCAENGLFFQNETEEVLGWSGAQWIGSPEISVDSGKIPVYNLYYDLQLVEGSTKAAALVCGNDYRLMDKTKNNYRVEGESYLSFELDASNVSAGGSPVLNLYRKGFCSDDYKNPDATTLMRSFSLDNIGVTAENLYTTPIRFSLTCYGGGFRIYVNDQNYGEVVINPTGGTQDQPCYTYLNSIGFLTEPGQQAEFQNYEIRTWDTAHAVMFDKTTGATYSIFEGQDGVSVQDHSIMVGDQAKQVKILAEPDYKSNQLLRKEFNADQPIQSARLYITSRGIYEPYVNGERIGEDWFNPGFTQYNKTITYSTYDITDQLQQGTNAIGVRLASGWWHDEMTFDLSKYNYWGNKPSLLAKVVVTYADGTKDTIVTDESWSYNNTDSPIIYAGFFNGEVYDARKEATIEGWNQPGYTGENWYNASVIVPLPENANPHIIARVDEPVRHVETLSAKFDKEPDPNIYVYDMGTNMVGVPEITFPEMPAGTEITIRYSEIYYPELDPSNPYYYGEMSGKLLTENLRAALCTDTYIAKGTKGGETYRPSFTFHGYRYIEISGLEEPLPEENIKGIVLSSIEGTTSTYESSNELTNQLHKNIQRSLLGNHVSIPTDCPQRDERMGWTGDAQVFSRTATYYGDMNLLYEGWEGTIRDAQTASGTIPQTAPNLGWGASVEVAWPAAIVIPTWEIYKQYGNTRVIESNLDAMKAFLDSIGNDKFAPDSYLTKGTALTEHLALVGTDSPLCSNVLYAYMLGLFSKMAAAIGEDELAQHYSDLSVKVKEEWNQVFINAATGQTQNSSGGIQDTQASYALAIEYNVISDENRDQAAELLDQACERGYNNVPYTITTGFIGTAPLLPALTDVGKVDTAYKMFEQTEFASWLYPVTQGATSIWERWNGYTIENGFSGLNYMNSFNHYAAGAVGAWMINDHVGITSDEEHPGFQQFILQPTPGGDFTYVNGGYDSIYGHITSNWKADQGKLTAYEAEVPANTTATLYLPMDQNTVIGDLPEGVSFTGWDTRYGNSVAVFQLVAGGYQFSVDNNGLTVALNDGYVTEGTPEPPVGDANKTILDKVITEANRLKGTEEYTNAIPAVKESFDKVLADAQAVYDNPSATQKEVDTAWMNLMEEIHKLGFQKGDKTALQALYDQVKDIDLSQYRDGVAKENFKTALTNAETVLADENALQNEIDKAYNDLKAAYEALEKLADKSQLKALLDECAGYQKEEYTPVTWEVFEGIQKKAQEVYDNANTTQEEINAAVDELLSGMLQLRFKADKSLLQNLIAELEEMDFSQYTEESVAAFQIVLAEAKTILSDDNISIEDQQIVDQQIVDQQVSNLKSAYKGLIGKQTDSTEFVDITPSNENSQETKPIEAANTGDVSPIAGLILLGLAGITVAAFQKRK</sequence>
<keyword evidence="6" id="KW-0732">Signal</keyword>
<dbReference type="Pfam" id="PF17389">
    <property type="entry name" value="Bac_rhamnosid6H"/>
    <property type="match status" value="1"/>
</dbReference>
<feature type="domain" description="Alpha-L-rhamnosidase C-terminal" evidence="10">
    <location>
        <begin position="1418"/>
        <end position="1486"/>
    </location>
</feature>
<gene>
    <name evidence="11" type="ORF">H8Z77_00335</name>
</gene>
<feature type="signal peptide" evidence="6">
    <location>
        <begin position="1"/>
        <end position="26"/>
    </location>
</feature>
<dbReference type="GO" id="GO:0016787">
    <property type="term" value="F:hydrolase activity"/>
    <property type="evidence" value="ECO:0007669"/>
    <property type="project" value="UniProtKB-KW"/>
</dbReference>
<evidence type="ECO:0000256" key="4">
    <source>
        <dbReference type="SAM" id="Coils"/>
    </source>
</evidence>
<dbReference type="InterPro" id="IPR013783">
    <property type="entry name" value="Ig-like_fold"/>
</dbReference>
<evidence type="ECO:0000313" key="12">
    <source>
        <dbReference type="Proteomes" id="UP000649151"/>
    </source>
</evidence>
<dbReference type="InterPro" id="IPR008928">
    <property type="entry name" value="6-hairpin_glycosidase_sf"/>
</dbReference>
<evidence type="ECO:0000259" key="10">
    <source>
        <dbReference type="Pfam" id="PF17390"/>
    </source>
</evidence>
<dbReference type="Gene3D" id="2.60.120.560">
    <property type="entry name" value="Exo-inulinase, domain 1"/>
    <property type="match status" value="2"/>
</dbReference>
<reference evidence="11 12" key="1">
    <citation type="submission" date="2020-08" db="EMBL/GenBank/DDBJ databases">
        <title>Genome public.</title>
        <authorList>
            <person name="Liu C."/>
            <person name="Sun Q."/>
        </authorList>
    </citation>
    <scope>NUCLEOTIDE SEQUENCE [LARGE SCALE GENOMIC DNA]</scope>
    <source>
        <strain evidence="11 12">NSJ-27</strain>
    </source>
</reference>
<feature type="chain" id="PRO_5047209449" description="alpha-L-rhamnosidase" evidence="6">
    <location>
        <begin position="27"/>
        <end position="1881"/>
    </location>
</feature>
<dbReference type="Gene3D" id="1.20.1270.70">
    <property type="entry name" value="Designed single chain three-helix bundle"/>
    <property type="match status" value="2"/>
</dbReference>
<dbReference type="EC" id="3.2.1.40" evidence="2"/>
<dbReference type="PANTHER" id="PTHR33307">
    <property type="entry name" value="ALPHA-RHAMNOSIDASE (EUROFUNG)"/>
    <property type="match status" value="1"/>
</dbReference>
<dbReference type="InterPro" id="IPR008902">
    <property type="entry name" value="Rhamnosid_concanavalin"/>
</dbReference>
<evidence type="ECO:0000256" key="2">
    <source>
        <dbReference type="ARBA" id="ARBA00012652"/>
    </source>
</evidence>
<keyword evidence="5" id="KW-1133">Transmembrane helix</keyword>
<proteinExistence type="predicted"/>
<feature type="domain" description="Alpha-L-rhamnosidase six-hairpin glycosidase" evidence="9">
    <location>
        <begin position="1064"/>
        <end position="1409"/>
    </location>
</feature>
<feature type="domain" description="Bacterial alpha-L-rhamnosidase N-terminal" evidence="8">
    <location>
        <begin position="757"/>
        <end position="933"/>
    </location>
</feature>
<keyword evidence="5" id="KW-0472">Membrane</keyword>
<name>A0ABR7INL5_9CLOT</name>
<keyword evidence="5" id="KW-0812">Transmembrane</keyword>
<evidence type="ECO:0000256" key="3">
    <source>
        <dbReference type="ARBA" id="ARBA00022801"/>
    </source>
</evidence>
<evidence type="ECO:0000259" key="7">
    <source>
        <dbReference type="Pfam" id="PF05592"/>
    </source>
</evidence>
<dbReference type="InterPro" id="IPR012341">
    <property type="entry name" value="6hp_glycosidase-like_sf"/>
</dbReference>
<dbReference type="RefSeq" id="WP_186995806.1">
    <property type="nucleotide sequence ID" value="NZ_JACOQK010000001.1"/>
</dbReference>
<dbReference type="Gene3D" id="2.60.120.260">
    <property type="entry name" value="Galactose-binding domain-like"/>
    <property type="match status" value="2"/>
</dbReference>
<feature type="domain" description="Alpha-L-rhamnosidase concanavalin-like" evidence="7">
    <location>
        <begin position="945"/>
        <end position="1057"/>
    </location>
</feature>
<dbReference type="Gene3D" id="2.60.40.10">
    <property type="entry name" value="Immunoglobulins"/>
    <property type="match status" value="1"/>
</dbReference>
<dbReference type="Proteomes" id="UP000649151">
    <property type="component" value="Unassembled WGS sequence"/>
</dbReference>
<feature type="coiled-coil region" evidence="4">
    <location>
        <begin position="1661"/>
        <end position="1692"/>
    </location>
</feature>
<dbReference type="EMBL" id="JACOQK010000001">
    <property type="protein sequence ID" value="MBC5786477.1"/>
    <property type="molecule type" value="Genomic_DNA"/>
</dbReference>
<dbReference type="InterPro" id="IPR013737">
    <property type="entry name" value="Bac_rhamnosid_N"/>
</dbReference>
<dbReference type="Gene3D" id="1.20.1270.90">
    <property type="entry name" value="AF1782-like"/>
    <property type="match status" value="2"/>
</dbReference>
<evidence type="ECO:0000256" key="6">
    <source>
        <dbReference type="SAM" id="SignalP"/>
    </source>
</evidence>
<evidence type="ECO:0000259" key="8">
    <source>
        <dbReference type="Pfam" id="PF08531"/>
    </source>
</evidence>
<comment type="caution">
    <text evidence="11">The sequence shown here is derived from an EMBL/GenBank/DDBJ whole genome shotgun (WGS) entry which is preliminary data.</text>
</comment>
<dbReference type="Pfam" id="PF08531">
    <property type="entry name" value="Bac_rhamnosid_N"/>
    <property type="match status" value="1"/>
</dbReference>
<dbReference type="Gene3D" id="1.50.10.10">
    <property type="match status" value="1"/>
</dbReference>
<evidence type="ECO:0000256" key="5">
    <source>
        <dbReference type="SAM" id="Phobius"/>
    </source>
</evidence>
<protein>
    <recommendedName>
        <fullName evidence="2">alpha-L-rhamnosidase</fullName>
        <ecNumber evidence="2">3.2.1.40</ecNumber>
    </recommendedName>
</protein>